<dbReference type="EMBL" id="CP091430">
    <property type="protein sequence ID" value="UVI28188.1"/>
    <property type="molecule type" value="Genomic_DNA"/>
</dbReference>
<evidence type="ECO:0000313" key="2">
    <source>
        <dbReference type="Proteomes" id="UP001057877"/>
    </source>
</evidence>
<reference evidence="1" key="1">
    <citation type="submission" date="2022-01" db="EMBL/GenBank/DDBJ databases">
        <title>Paenibacillus spongiae sp. nov., isolated from marine sponge.</title>
        <authorList>
            <person name="Li Z."/>
            <person name="Zhang M."/>
        </authorList>
    </citation>
    <scope>NUCLEOTIDE SEQUENCE</scope>
    <source>
        <strain evidence="1">PHS-Z3</strain>
    </source>
</reference>
<proteinExistence type="predicted"/>
<organism evidence="1 2">
    <name type="scientific">Paenibacillus spongiae</name>
    <dbReference type="NCBI Taxonomy" id="2909671"/>
    <lineage>
        <taxon>Bacteria</taxon>
        <taxon>Bacillati</taxon>
        <taxon>Bacillota</taxon>
        <taxon>Bacilli</taxon>
        <taxon>Bacillales</taxon>
        <taxon>Paenibacillaceae</taxon>
        <taxon>Paenibacillus</taxon>
    </lineage>
</organism>
<gene>
    <name evidence="1" type="ORF">L1F29_22390</name>
</gene>
<sequence>MELTYDFRAARQRIMDLTDHYRRLKHTQQPVGNWDRILWMEIEAIETEIAEAKRKMTAGQGDHFEVKLNIQLTPVYMSEQVCARSEA</sequence>
<name>A0ABY5S624_9BACL</name>
<accession>A0ABY5S624</accession>
<dbReference type="RefSeq" id="WP_258384275.1">
    <property type="nucleotide sequence ID" value="NZ_CP091430.1"/>
</dbReference>
<dbReference type="Proteomes" id="UP001057877">
    <property type="component" value="Chromosome"/>
</dbReference>
<protein>
    <submittedName>
        <fullName evidence="1">Uncharacterized protein</fullName>
    </submittedName>
</protein>
<keyword evidence="2" id="KW-1185">Reference proteome</keyword>
<evidence type="ECO:0000313" key="1">
    <source>
        <dbReference type="EMBL" id="UVI28188.1"/>
    </source>
</evidence>